<evidence type="ECO:0000256" key="2">
    <source>
        <dbReference type="ARBA" id="ARBA00011738"/>
    </source>
</evidence>
<dbReference type="FunFam" id="3.90.950.10:FF:000001">
    <property type="entry name" value="dITP/XTP pyrophosphatase"/>
    <property type="match status" value="1"/>
</dbReference>
<dbReference type="PANTHER" id="PTHR11067:SF9">
    <property type="entry name" value="INOSINE TRIPHOSPHATE PYROPHOSPHATASE"/>
    <property type="match status" value="1"/>
</dbReference>
<evidence type="ECO:0000256" key="6">
    <source>
        <dbReference type="ARBA" id="ARBA00022842"/>
    </source>
</evidence>
<dbReference type="InterPro" id="IPR029001">
    <property type="entry name" value="ITPase-like_fam"/>
</dbReference>
<comment type="function">
    <text evidence="10">Pyrophosphatase that catalyzes the hydrolysis of nucleoside triphosphates to their monophosphate derivatives, with a high preference for the non-canonical purine nucleotides XTP (xanthosine triphosphate), dITP (deoxyinosine triphosphate) and ITP. Seems to function as a house-cleaning enzyme that removes non-canonical purine nucleotides from the nucleotide pool, thus preventing their incorporation into DNA/RNA and avoiding chromosomal lesions.</text>
</comment>
<dbReference type="InterPro" id="IPR020922">
    <property type="entry name" value="dITP/XTP_pyrophosphatase"/>
</dbReference>
<organism evidence="12 13">
    <name type="scientific">Sediminicola luteus</name>
    <dbReference type="NCBI Taxonomy" id="319238"/>
    <lineage>
        <taxon>Bacteria</taxon>
        <taxon>Pseudomonadati</taxon>
        <taxon>Bacteroidota</taxon>
        <taxon>Flavobacteriia</taxon>
        <taxon>Flavobacteriales</taxon>
        <taxon>Flavobacteriaceae</taxon>
        <taxon>Sediminicola</taxon>
    </lineage>
</organism>
<feature type="binding site" evidence="10">
    <location>
        <position position="172"/>
    </location>
    <ligand>
        <name>substrate</name>
    </ligand>
</feature>
<comment type="catalytic activity">
    <reaction evidence="9 10">
        <text>XTP + H2O = XMP + diphosphate + H(+)</text>
        <dbReference type="Rhea" id="RHEA:28610"/>
        <dbReference type="ChEBI" id="CHEBI:15377"/>
        <dbReference type="ChEBI" id="CHEBI:15378"/>
        <dbReference type="ChEBI" id="CHEBI:33019"/>
        <dbReference type="ChEBI" id="CHEBI:57464"/>
        <dbReference type="ChEBI" id="CHEBI:61314"/>
        <dbReference type="EC" id="3.6.1.66"/>
    </reaction>
</comment>
<comment type="caution">
    <text evidence="12">The sequence shown here is derived from an EMBL/GenBank/DDBJ whole genome shotgun (WGS) entry which is preliminary data.</text>
</comment>
<keyword evidence="13" id="KW-1185">Reference proteome</keyword>
<dbReference type="GO" id="GO:0009146">
    <property type="term" value="P:purine nucleoside triphosphate catabolic process"/>
    <property type="evidence" value="ECO:0007669"/>
    <property type="project" value="UniProtKB-UniRule"/>
</dbReference>
<evidence type="ECO:0000256" key="9">
    <source>
        <dbReference type="ARBA" id="ARBA00052017"/>
    </source>
</evidence>
<evidence type="ECO:0000256" key="10">
    <source>
        <dbReference type="HAMAP-Rule" id="MF_01405"/>
    </source>
</evidence>
<evidence type="ECO:0000256" key="1">
    <source>
        <dbReference type="ARBA" id="ARBA00008023"/>
    </source>
</evidence>
<feature type="binding site" evidence="10">
    <location>
        <position position="68"/>
    </location>
    <ligand>
        <name>Mg(2+)</name>
        <dbReference type="ChEBI" id="CHEBI:18420"/>
    </ligand>
</feature>
<dbReference type="GO" id="GO:0036222">
    <property type="term" value="F:XTP diphosphatase activity"/>
    <property type="evidence" value="ECO:0007669"/>
    <property type="project" value="UniProtKB-UniRule"/>
</dbReference>
<dbReference type="Gene3D" id="3.90.950.10">
    <property type="match status" value="1"/>
</dbReference>
<dbReference type="SUPFAM" id="SSF52972">
    <property type="entry name" value="ITPase-like"/>
    <property type="match status" value="1"/>
</dbReference>
<evidence type="ECO:0000256" key="4">
    <source>
        <dbReference type="ARBA" id="ARBA00022741"/>
    </source>
</evidence>
<feature type="binding site" evidence="10">
    <location>
        <position position="69"/>
    </location>
    <ligand>
        <name>substrate</name>
    </ligand>
</feature>
<dbReference type="GO" id="GO:0005829">
    <property type="term" value="C:cytosol"/>
    <property type="evidence" value="ECO:0007669"/>
    <property type="project" value="TreeGrafter"/>
</dbReference>
<dbReference type="OrthoDB" id="9807456at2"/>
<dbReference type="NCBIfam" id="TIGR00042">
    <property type="entry name" value="RdgB/HAM1 family non-canonical purine NTP pyrophosphatase"/>
    <property type="match status" value="1"/>
</dbReference>
<feature type="active site" description="Proton acceptor" evidence="10">
    <location>
        <position position="68"/>
    </location>
</feature>
<reference evidence="12 13" key="1">
    <citation type="submission" date="2017-04" db="EMBL/GenBank/DDBJ databases">
        <title>A new member of the family Flavobacteriaceae isolated from ascidians.</title>
        <authorList>
            <person name="Chen L."/>
        </authorList>
    </citation>
    <scope>NUCLEOTIDE SEQUENCE [LARGE SCALE GENOMIC DNA]</scope>
    <source>
        <strain evidence="12 13">HQA918</strain>
    </source>
</reference>
<comment type="subunit">
    <text evidence="2 10">Homodimer.</text>
</comment>
<dbReference type="CDD" id="cd00515">
    <property type="entry name" value="HAM1"/>
    <property type="match status" value="1"/>
</dbReference>
<dbReference type="GO" id="GO:0036220">
    <property type="term" value="F:ITP diphosphatase activity"/>
    <property type="evidence" value="ECO:0007669"/>
    <property type="project" value="UniProtKB-UniRule"/>
</dbReference>
<name>A0A2A4G1V5_9FLAO</name>
<proteinExistence type="inferred from homology"/>
<comment type="catalytic activity">
    <reaction evidence="8 10">
        <text>dITP + H2O = dIMP + diphosphate + H(+)</text>
        <dbReference type="Rhea" id="RHEA:28342"/>
        <dbReference type="ChEBI" id="CHEBI:15377"/>
        <dbReference type="ChEBI" id="CHEBI:15378"/>
        <dbReference type="ChEBI" id="CHEBI:33019"/>
        <dbReference type="ChEBI" id="CHEBI:61194"/>
        <dbReference type="ChEBI" id="CHEBI:61382"/>
        <dbReference type="EC" id="3.6.1.66"/>
    </reaction>
</comment>
<sequence>MEVVFATHNPNKIKEVQNLVPSGIKIKSLEEIGFDQDIEENGETLEENAFIKADTIYDYCGLACFSDDTGLIVPFLDGAPGVFSARYAGEQASADDNMRKLLQELDGQNNRSAYFETVIAFRDSEGKRFSFSGKAEGTITRNRHGLNGFGYDPIFRPIGYSETFAELSLVSKNKISHRAKAFVKFSQFLSTT</sequence>
<dbReference type="EC" id="3.6.1.66" evidence="10"/>
<keyword evidence="5 10" id="KW-0378">Hydrolase</keyword>
<comment type="catalytic activity">
    <reaction evidence="10">
        <text>ITP + H2O = IMP + diphosphate + H(+)</text>
        <dbReference type="Rhea" id="RHEA:29399"/>
        <dbReference type="ChEBI" id="CHEBI:15377"/>
        <dbReference type="ChEBI" id="CHEBI:15378"/>
        <dbReference type="ChEBI" id="CHEBI:33019"/>
        <dbReference type="ChEBI" id="CHEBI:58053"/>
        <dbReference type="ChEBI" id="CHEBI:61402"/>
        <dbReference type="EC" id="3.6.1.66"/>
    </reaction>
</comment>
<feature type="binding site" evidence="10">
    <location>
        <begin position="7"/>
        <end position="12"/>
    </location>
    <ligand>
        <name>substrate</name>
    </ligand>
</feature>
<dbReference type="HAMAP" id="MF_01405">
    <property type="entry name" value="Non_canon_purine_NTPase"/>
    <property type="match status" value="1"/>
</dbReference>
<keyword evidence="4 10" id="KW-0547">Nucleotide-binding</keyword>
<dbReference type="Proteomes" id="UP000219559">
    <property type="component" value="Unassembled WGS sequence"/>
</dbReference>
<dbReference type="GO" id="GO:0035870">
    <property type="term" value="F:dITP diphosphatase activity"/>
    <property type="evidence" value="ECO:0007669"/>
    <property type="project" value="UniProtKB-UniRule"/>
</dbReference>
<accession>A0A2A4G1V5</accession>
<comment type="cofactor">
    <cofactor evidence="10">
        <name>Mg(2+)</name>
        <dbReference type="ChEBI" id="CHEBI:18420"/>
    </cofactor>
    <text evidence="10">Binds 1 Mg(2+) ion per subunit.</text>
</comment>
<feature type="binding site" evidence="10">
    <location>
        <begin position="177"/>
        <end position="178"/>
    </location>
    <ligand>
        <name>substrate</name>
    </ligand>
</feature>
<protein>
    <recommendedName>
        <fullName evidence="10">dITP/XTP pyrophosphatase</fullName>
        <ecNumber evidence="10">3.6.1.66</ecNumber>
    </recommendedName>
    <alternativeName>
        <fullName evidence="10">Non-canonical purine NTP pyrophosphatase</fullName>
    </alternativeName>
    <alternativeName>
        <fullName evidence="10">Non-standard purine NTP pyrophosphatase</fullName>
    </alternativeName>
    <alternativeName>
        <fullName evidence="10">Nucleoside-triphosphate diphosphatase</fullName>
    </alternativeName>
    <alternativeName>
        <fullName evidence="10">Nucleoside-triphosphate pyrophosphatase</fullName>
        <shortName evidence="10">NTPase</shortName>
    </alternativeName>
</protein>
<evidence type="ECO:0000256" key="5">
    <source>
        <dbReference type="ARBA" id="ARBA00022801"/>
    </source>
</evidence>
<dbReference type="GO" id="GO:0000166">
    <property type="term" value="F:nucleotide binding"/>
    <property type="evidence" value="ECO:0007669"/>
    <property type="project" value="UniProtKB-KW"/>
</dbReference>
<dbReference type="RefSeq" id="WP_097443792.1">
    <property type="nucleotide sequence ID" value="NZ_NBWU01000009.1"/>
</dbReference>
<evidence type="ECO:0000313" key="12">
    <source>
        <dbReference type="EMBL" id="PCE62421.1"/>
    </source>
</evidence>
<dbReference type="AlphaFoldDB" id="A0A2A4G1V5"/>
<evidence type="ECO:0000256" key="3">
    <source>
        <dbReference type="ARBA" id="ARBA00022723"/>
    </source>
</evidence>
<evidence type="ECO:0000256" key="7">
    <source>
        <dbReference type="ARBA" id="ARBA00023080"/>
    </source>
</evidence>
<feature type="binding site" evidence="10">
    <location>
        <begin position="149"/>
        <end position="152"/>
    </location>
    <ligand>
        <name>substrate</name>
    </ligand>
</feature>
<keyword evidence="7 10" id="KW-0546">Nucleotide metabolism</keyword>
<dbReference type="PANTHER" id="PTHR11067">
    <property type="entry name" value="INOSINE TRIPHOSPHATE PYROPHOSPHATASE/HAM1 PROTEIN"/>
    <property type="match status" value="1"/>
</dbReference>
<dbReference type="GO" id="GO:0017111">
    <property type="term" value="F:ribonucleoside triphosphate phosphatase activity"/>
    <property type="evidence" value="ECO:0007669"/>
    <property type="project" value="InterPro"/>
</dbReference>
<dbReference type="EMBL" id="NBWU01000009">
    <property type="protein sequence ID" value="PCE62421.1"/>
    <property type="molecule type" value="Genomic_DNA"/>
</dbReference>
<gene>
    <name evidence="12" type="ORF">B7P33_18885</name>
</gene>
<dbReference type="GO" id="GO:0009117">
    <property type="term" value="P:nucleotide metabolic process"/>
    <property type="evidence" value="ECO:0007669"/>
    <property type="project" value="UniProtKB-KW"/>
</dbReference>
<comment type="similarity">
    <text evidence="1 10 11">Belongs to the HAM1 NTPase family.</text>
</comment>
<keyword evidence="3 10" id="KW-0479">Metal-binding</keyword>
<keyword evidence="6 10" id="KW-0460">Magnesium</keyword>
<evidence type="ECO:0000256" key="8">
    <source>
        <dbReference type="ARBA" id="ARBA00051875"/>
    </source>
</evidence>
<evidence type="ECO:0000256" key="11">
    <source>
        <dbReference type="RuleBase" id="RU003781"/>
    </source>
</evidence>
<dbReference type="InterPro" id="IPR002637">
    <property type="entry name" value="RdgB/HAM1"/>
</dbReference>
<dbReference type="Pfam" id="PF01725">
    <property type="entry name" value="Ham1p_like"/>
    <property type="match status" value="1"/>
</dbReference>
<feature type="binding site" evidence="10">
    <location>
        <position position="39"/>
    </location>
    <ligand>
        <name>Mg(2+)</name>
        <dbReference type="ChEBI" id="CHEBI:18420"/>
    </ligand>
</feature>
<dbReference type="GO" id="GO:0046872">
    <property type="term" value="F:metal ion binding"/>
    <property type="evidence" value="ECO:0007669"/>
    <property type="project" value="UniProtKB-KW"/>
</dbReference>
<evidence type="ECO:0000313" key="13">
    <source>
        <dbReference type="Proteomes" id="UP000219559"/>
    </source>
</evidence>